<evidence type="ECO:0000259" key="3">
    <source>
        <dbReference type="Pfam" id="PF02470"/>
    </source>
</evidence>
<dbReference type="RefSeq" id="WP_354444920.1">
    <property type="nucleotide sequence ID" value="NZ_JBEPSH010000006.1"/>
</dbReference>
<keyword evidence="2" id="KW-0812">Transmembrane</keyword>
<evidence type="ECO:0000256" key="2">
    <source>
        <dbReference type="SAM" id="Phobius"/>
    </source>
</evidence>
<keyword evidence="5" id="KW-1185">Reference proteome</keyword>
<dbReference type="PANTHER" id="PTHR36698">
    <property type="entry name" value="BLL5892 PROTEIN"/>
    <property type="match status" value="1"/>
</dbReference>
<dbReference type="InterPro" id="IPR003399">
    <property type="entry name" value="Mce/MlaD"/>
</dbReference>
<accession>A0ABV2QBT0</accession>
<feature type="transmembrane region" description="Helical" evidence="2">
    <location>
        <begin position="7"/>
        <end position="29"/>
    </location>
</feature>
<dbReference type="Proteomes" id="UP001549320">
    <property type="component" value="Unassembled WGS sequence"/>
</dbReference>
<keyword evidence="2" id="KW-1133">Transmembrane helix</keyword>
<comment type="caution">
    <text evidence="4">The sequence shown here is derived from an EMBL/GenBank/DDBJ whole genome shotgun (WGS) entry which is preliminary data.</text>
</comment>
<sequence length="327" mass="34072">MENKSHALAAGVFVLVVAALLVGLGMWLMRDVTNTDVYEMTTSEAVSGLQPQAAVRFKGVAIGKVTDISFDSAVRGNVLVRIAINHDTPVTKSTFATLAYQGVTGLSYVQLDDTGESSEPPTSENGEPPRIPLKPSLLGQLQDSAALLVSKFDQTVERINQVLGPENQAALNTALNEVGAAAKSINQLAANTDKTIEAQLGRGNNNIPALITQATSSLKTMQDAATKTGEAMGNVTAVTKELKPGLDMLTAPGGVLDRLSESASTVSGTTLPRIQGLTDDVSRTIRRLDRVANSLNDNPQSLLYGNGAIPPGPGEPGFSAPAGSSQP</sequence>
<feature type="domain" description="Mce/MlaD" evidence="3">
    <location>
        <begin position="38"/>
        <end position="112"/>
    </location>
</feature>
<evidence type="ECO:0000313" key="5">
    <source>
        <dbReference type="Proteomes" id="UP001549320"/>
    </source>
</evidence>
<name>A0ABV2QBT0_9BURK</name>
<evidence type="ECO:0000256" key="1">
    <source>
        <dbReference type="SAM" id="MobiDB-lite"/>
    </source>
</evidence>
<protein>
    <submittedName>
        <fullName evidence="4">Phospholipid/cholesterol/gamma-HCH transport system substrate-binding protein</fullName>
    </submittedName>
</protein>
<proteinExistence type="predicted"/>
<reference evidence="4 5" key="1">
    <citation type="submission" date="2024-06" db="EMBL/GenBank/DDBJ databases">
        <title>Sorghum-associated microbial communities from plants grown in Nebraska, USA.</title>
        <authorList>
            <person name="Schachtman D."/>
        </authorList>
    </citation>
    <scope>NUCLEOTIDE SEQUENCE [LARGE SCALE GENOMIC DNA]</scope>
    <source>
        <strain evidence="4 5">2709</strain>
    </source>
</reference>
<dbReference type="Pfam" id="PF02470">
    <property type="entry name" value="MlaD"/>
    <property type="match status" value="1"/>
</dbReference>
<gene>
    <name evidence="4" type="ORF">ABIE13_003139</name>
</gene>
<evidence type="ECO:0000313" key="4">
    <source>
        <dbReference type="EMBL" id="MET4578023.1"/>
    </source>
</evidence>
<dbReference type="EMBL" id="JBEPSH010000006">
    <property type="protein sequence ID" value="MET4578023.1"/>
    <property type="molecule type" value="Genomic_DNA"/>
</dbReference>
<feature type="region of interest" description="Disordered" evidence="1">
    <location>
        <begin position="111"/>
        <end position="132"/>
    </location>
</feature>
<organism evidence="4 5">
    <name type="scientific">Ottowia thiooxydans</name>
    <dbReference type="NCBI Taxonomy" id="219182"/>
    <lineage>
        <taxon>Bacteria</taxon>
        <taxon>Pseudomonadati</taxon>
        <taxon>Pseudomonadota</taxon>
        <taxon>Betaproteobacteria</taxon>
        <taxon>Burkholderiales</taxon>
        <taxon>Comamonadaceae</taxon>
        <taxon>Ottowia</taxon>
    </lineage>
</organism>
<feature type="region of interest" description="Disordered" evidence="1">
    <location>
        <begin position="299"/>
        <end position="327"/>
    </location>
</feature>
<dbReference type="PANTHER" id="PTHR36698:SF2">
    <property type="entry name" value="MCE_MLAD DOMAIN-CONTAINING PROTEIN"/>
    <property type="match status" value="1"/>
</dbReference>
<keyword evidence="2" id="KW-0472">Membrane</keyword>